<feature type="transmembrane region" description="Helical" evidence="5">
    <location>
        <begin position="241"/>
        <end position="260"/>
    </location>
</feature>
<evidence type="ECO:0000313" key="7">
    <source>
        <dbReference type="EMBL" id="SKA67885.1"/>
    </source>
</evidence>
<dbReference type="Proteomes" id="UP000190460">
    <property type="component" value="Unassembled WGS sequence"/>
</dbReference>
<sequence length="298" mass="32176">MHLGYFFELIALAALWGASFLFMRVAVPEFGPIWLIAWRVFLAGLILLPVLMHQGLVGELRKNLKPLFIIGAFNSALPFLAYAYATTILTGGFTSILNATVPLFGVLLVLLGINKEILSWTQIGGFLLGFAGVGILLGWHTSTANPHFWLAVMAGLGAAFLYAVSATYIKRSLVGVSAVVIAAGSQLAAFLLFLPLLPFSVPTAAPSLIAILALIALAVFSTALAYLMYFRLIRILGPARAVTVTYMIPLFAMIWGSLFLHEPITWDMIVGCIVILTGTALANGVFTRWRKKSLATSE</sequence>
<reference evidence="7 8" key="1">
    <citation type="submission" date="2017-02" db="EMBL/GenBank/DDBJ databases">
        <authorList>
            <person name="Peterson S.W."/>
        </authorList>
    </citation>
    <scope>NUCLEOTIDE SEQUENCE [LARGE SCALE GENOMIC DNA]</scope>
    <source>
        <strain evidence="7 8">ATCC 49788</strain>
    </source>
</reference>
<feature type="domain" description="EamA" evidence="6">
    <location>
        <begin position="150"/>
        <end position="283"/>
    </location>
</feature>
<feature type="transmembrane region" description="Helical" evidence="5">
    <location>
        <begin position="148"/>
        <end position="169"/>
    </location>
</feature>
<name>A0A1T4VST2_9GAMM</name>
<evidence type="ECO:0000256" key="3">
    <source>
        <dbReference type="ARBA" id="ARBA00022989"/>
    </source>
</evidence>
<evidence type="ECO:0000256" key="2">
    <source>
        <dbReference type="ARBA" id="ARBA00022692"/>
    </source>
</evidence>
<dbReference type="PANTHER" id="PTHR32322">
    <property type="entry name" value="INNER MEMBRANE TRANSPORTER"/>
    <property type="match status" value="1"/>
</dbReference>
<evidence type="ECO:0000256" key="4">
    <source>
        <dbReference type="ARBA" id="ARBA00023136"/>
    </source>
</evidence>
<dbReference type="InterPro" id="IPR000620">
    <property type="entry name" value="EamA_dom"/>
</dbReference>
<accession>A0A1T4VST2</accession>
<dbReference type="OrthoDB" id="9810556at2"/>
<feature type="transmembrane region" description="Helical" evidence="5">
    <location>
        <begin position="176"/>
        <end position="196"/>
    </location>
</feature>
<protein>
    <submittedName>
        <fullName evidence="7">Threonine/homoserine efflux transporter RhtA</fullName>
    </submittedName>
</protein>
<evidence type="ECO:0000313" key="8">
    <source>
        <dbReference type="Proteomes" id="UP000190460"/>
    </source>
</evidence>
<proteinExistence type="predicted"/>
<feature type="transmembrane region" description="Helical" evidence="5">
    <location>
        <begin position="123"/>
        <end position="142"/>
    </location>
</feature>
<dbReference type="InterPro" id="IPR037185">
    <property type="entry name" value="EmrE-like"/>
</dbReference>
<feature type="domain" description="EamA" evidence="6">
    <location>
        <begin position="9"/>
        <end position="137"/>
    </location>
</feature>
<feature type="transmembrane region" description="Helical" evidence="5">
    <location>
        <begin position="33"/>
        <end position="52"/>
    </location>
</feature>
<keyword evidence="8" id="KW-1185">Reference proteome</keyword>
<feature type="transmembrane region" description="Helical" evidence="5">
    <location>
        <begin position="91"/>
        <end position="111"/>
    </location>
</feature>
<comment type="subcellular location">
    <subcellularLocation>
        <location evidence="1">Membrane</location>
        <topology evidence="1">Multi-pass membrane protein</topology>
    </subcellularLocation>
</comment>
<keyword evidence="2 5" id="KW-0812">Transmembrane</keyword>
<dbReference type="GO" id="GO:0016020">
    <property type="term" value="C:membrane"/>
    <property type="evidence" value="ECO:0007669"/>
    <property type="project" value="UniProtKB-SubCell"/>
</dbReference>
<dbReference type="InterPro" id="IPR050638">
    <property type="entry name" value="AA-Vitamin_Transporters"/>
</dbReference>
<organism evidence="7 8">
    <name type="scientific">Thiothrix eikelboomii</name>
    <dbReference type="NCBI Taxonomy" id="92487"/>
    <lineage>
        <taxon>Bacteria</taxon>
        <taxon>Pseudomonadati</taxon>
        <taxon>Pseudomonadota</taxon>
        <taxon>Gammaproteobacteria</taxon>
        <taxon>Thiotrichales</taxon>
        <taxon>Thiotrichaceae</taxon>
        <taxon>Thiothrix</taxon>
    </lineage>
</organism>
<dbReference type="STRING" id="92487.SAMN02745130_00152"/>
<feature type="transmembrane region" description="Helical" evidence="5">
    <location>
        <begin position="7"/>
        <end position="27"/>
    </location>
</feature>
<dbReference type="EMBL" id="FUYB01000001">
    <property type="protein sequence ID" value="SKA67885.1"/>
    <property type="molecule type" value="Genomic_DNA"/>
</dbReference>
<dbReference type="RefSeq" id="WP_078920663.1">
    <property type="nucleotide sequence ID" value="NZ_FUYB01000001.1"/>
</dbReference>
<evidence type="ECO:0000259" key="6">
    <source>
        <dbReference type="Pfam" id="PF00892"/>
    </source>
</evidence>
<feature type="transmembrane region" description="Helical" evidence="5">
    <location>
        <begin position="266"/>
        <end position="286"/>
    </location>
</feature>
<keyword evidence="3 5" id="KW-1133">Transmembrane helix</keyword>
<evidence type="ECO:0000256" key="5">
    <source>
        <dbReference type="SAM" id="Phobius"/>
    </source>
</evidence>
<dbReference type="AlphaFoldDB" id="A0A1T4VST2"/>
<dbReference type="SUPFAM" id="SSF103481">
    <property type="entry name" value="Multidrug resistance efflux transporter EmrE"/>
    <property type="match status" value="2"/>
</dbReference>
<dbReference type="PANTHER" id="PTHR32322:SF9">
    <property type="entry name" value="AMINO-ACID METABOLITE EFFLUX PUMP-RELATED"/>
    <property type="match status" value="1"/>
</dbReference>
<feature type="transmembrane region" description="Helical" evidence="5">
    <location>
        <begin position="64"/>
        <end position="85"/>
    </location>
</feature>
<dbReference type="Pfam" id="PF00892">
    <property type="entry name" value="EamA"/>
    <property type="match status" value="2"/>
</dbReference>
<gene>
    <name evidence="7" type="ORF">SAMN02745130_00152</name>
</gene>
<evidence type="ECO:0000256" key="1">
    <source>
        <dbReference type="ARBA" id="ARBA00004141"/>
    </source>
</evidence>
<keyword evidence="4 5" id="KW-0472">Membrane</keyword>
<feature type="transmembrane region" description="Helical" evidence="5">
    <location>
        <begin position="208"/>
        <end position="229"/>
    </location>
</feature>